<proteinExistence type="predicted"/>
<dbReference type="RefSeq" id="WP_317974273.1">
    <property type="nucleotide sequence ID" value="NZ_BTFW01000001.1"/>
</dbReference>
<evidence type="ECO:0000313" key="3">
    <source>
        <dbReference type="Proteomes" id="UP001187221"/>
    </source>
</evidence>
<accession>A0ABQ6P5F2</accession>
<dbReference type="Proteomes" id="UP001187221">
    <property type="component" value="Unassembled WGS sequence"/>
</dbReference>
<evidence type="ECO:0000313" key="2">
    <source>
        <dbReference type="EMBL" id="GMM60478.1"/>
    </source>
</evidence>
<dbReference type="EMBL" id="BTFW01000001">
    <property type="protein sequence ID" value="GMM60478.1"/>
    <property type="molecule type" value="Genomic_DNA"/>
</dbReference>
<keyword evidence="1" id="KW-0732">Signal</keyword>
<evidence type="ECO:0000256" key="1">
    <source>
        <dbReference type="SAM" id="SignalP"/>
    </source>
</evidence>
<organism evidence="2 3">
    <name type="scientific">Novosphingobium pituita</name>
    <dbReference type="NCBI Taxonomy" id="3056842"/>
    <lineage>
        <taxon>Bacteria</taxon>
        <taxon>Pseudomonadati</taxon>
        <taxon>Pseudomonadota</taxon>
        <taxon>Alphaproteobacteria</taxon>
        <taxon>Sphingomonadales</taxon>
        <taxon>Sphingomonadaceae</taxon>
        <taxon>Novosphingobium</taxon>
    </lineage>
</organism>
<gene>
    <name evidence="2" type="ORF">NUTIK01_12550</name>
</gene>
<feature type="signal peptide" evidence="1">
    <location>
        <begin position="1"/>
        <end position="24"/>
    </location>
</feature>
<reference evidence="2 3" key="1">
    <citation type="submission" date="2023-06" db="EMBL/GenBank/DDBJ databases">
        <title>Draft genome sequence of Novosphingobium sp. strain IK01.</title>
        <authorList>
            <person name="Hatamoto M."/>
            <person name="Ikarashi T."/>
            <person name="Yamaguchi T."/>
        </authorList>
    </citation>
    <scope>NUCLEOTIDE SEQUENCE [LARGE SCALE GENOMIC DNA]</scope>
    <source>
        <strain evidence="2 3">IK01</strain>
    </source>
</reference>
<protein>
    <submittedName>
        <fullName evidence="2">Uncharacterized protein</fullName>
    </submittedName>
</protein>
<name>A0ABQ6P5F2_9SPHN</name>
<feature type="chain" id="PRO_5045514123" evidence="1">
    <location>
        <begin position="25"/>
        <end position="167"/>
    </location>
</feature>
<sequence length="167" mass="17617">MARPFGRLIAGVLLLVAGASAAQARDALGVWEDWAAFRDPAVPRCYAIAMAAGGTQSRELVPFMTVGTWPARNVHGEVHWRLSRRIAPGSKVVLSLDGEKFELLASEASAWAQDRRMDAAIIAKMRAAPSLAVSGKSRDGRTFRDGYALPGAASALDAATLGCAGQP</sequence>
<keyword evidence="3" id="KW-1185">Reference proteome</keyword>
<comment type="caution">
    <text evidence="2">The sequence shown here is derived from an EMBL/GenBank/DDBJ whole genome shotgun (WGS) entry which is preliminary data.</text>
</comment>